<dbReference type="Proteomes" id="UP000231409">
    <property type="component" value="Unassembled WGS sequence"/>
</dbReference>
<dbReference type="RefSeq" id="WP_099612697.1">
    <property type="nucleotide sequence ID" value="NZ_KZ319367.1"/>
</dbReference>
<keyword evidence="2" id="KW-1185">Reference proteome</keyword>
<dbReference type="AlphaFoldDB" id="A0A2G1UR85"/>
<sequence>MTDSVERRIKERYPAECLKVELSERGFFGRGRPSVPVSCLDLNRYGMAVFSTRPFETNARLYIRFEGKYIHQPRVAALVVNCHPWRAGFRVSIRFSYCSEKRGYSRTVDNALSRIEGFYNRFAS</sequence>
<organism evidence="1 2">
    <name type="scientific">Marinobacter profundi</name>
    <dbReference type="NCBI Taxonomy" id="2666256"/>
    <lineage>
        <taxon>Bacteria</taxon>
        <taxon>Pseudomonadati</taxon>
        <taxon>Pseudomonadota</taxon>
        <taxon>Gammaproteobacteria</taxon>
        <taxon>Pseudomonadales</taxon>
        <taxon>Marinobacteraceae</taxon>
        <taxon>Marinobacter</taxon>
    </lineage>
</organism>
<dbReference type="EMBL" id="NTFH01000001">
    <property type="protein sequence ID" value="PHQ17017.1"/>
    <property type="molecule type" value="Genomic_DNA"/>
</dbReference>
<evidence type="ECO:0000313" key="1">
    <source>
        <dbReference type="EMBL" id="PHQ17017.1"/>
    </source>
</evidence>
<proteinExistence type="predicted"/>
<evidence type="ECO:0000313" key="2">
    <source>
        <dbReference type="Proteomes" id="UP000231409"/>
    </source>
</evidence>
<protein>
    <submittedName>
        <fullName evidence="1">PilZ domain-containing protein</fullName>
    </submittedName>
</protein>
<comment type="caution">
    <text evidence="1">The sequence shown here is derived from an EMBL/GenBank/DDBJ whole genome shotgun (WGS) entry which is preliminary data.</text>
</comment>
<reference evidence="1 2" key="1">
    <citation type="submission" date="2017-09" db="EMBL/GenBank/DDBJ databases">
        <title>The draft genome sequences of Marinobacter sp. PWS21.</title>
        <authorList>
            <person name="Cao J."/>
        </authorList>
    </citation>
    <scope>NUCLEOTIDE SEQUENCE [LARGE SCALE GENOMIC DNA]</scope>
    <source>
        <strain evidence="1 2">PWS21</strain>
    </source>
</reference>
<accession>A0A2G1UR85</accession>
<gene>
    <name evidence="1" type="ORF">CLH61_00165</name>
</gene>
<name>A0A2G1UR85_9GAMM</name>